<dbReference type="GO" id="GO:0046872">
    <property type="term" value="F:metal ion binding"/>
    <property type="evidence" value="ECO:0007669"/>
    <property type="project" value="UniProtKB-KW"/>
</dbReference>
<feature type="domain" description="Fucolectin tachylectin-4 pentraxin-1" evidence="9">
    <location>
        <begin position="25"/>
        <end position="166"/>
    </location>
</feature>
<keyword evidence="11" id="KW-1185">Reference proteome</keyword>
<dbReference type="PANTHER" id="PTHR45713">
    <property type="entry name" value="FTP DOMAIN-CONTAINING PROTEIN"/>
    <property type="match status" value="1"/>
</dbReference>
<dbReference type="GO" id="GO:0010185">
    <property type="term" value="P:regulation of cellular defense response"/>
    <property type="evidence" value="ECO:0007669"/>
    <property type="project" value="UniProtKB-ARBA"/>
</dbReference>
<comment type="function">
    <text evidence="1">Acts as a defensive agent. Recognizes blood group fucosylated oligosaccharides including A, B, H and Lewis B-type antigens. Does not recognize Lewis A antigen and has low affinity for monovalent haptens.</text>
</comment>
<evidence type="ECO:0000256" key="8">
    <source>
        <dbReference type="SAM" id="SignalP"/>
    </source>
</evidence>
<keyword evidence="5" id="KW-0430">Lectin</keyword>
<accession>A0AAD1S213</accession>
<dbReference type="Gene3D" id="2.60.120.260">
    <property type="entry name" value="Galactose-binding domain-like"/>
    <property type="match status" value="1"/>
</dbReference>
<evidence type="ECO:0000256" key="1">
    <source>
        <dbReference type="ARBA" id="ARBA00002219"/>
    </source>
</evidence>
<dbReference type="Pfam" id="PF22633">
    <property type="entry name" value="F5_F8_type_C_2"/>
    <property type="match status" value="1"/>
</dbReference>
<evidence type="ECO:0000256" key="7">
    <source>
        <dbReference type="ARBA" id="ARBA00023157"/>
    </source>
</evidence>
<dbReference type="PANTHER" id="PTHR45713:SF11">
    <property type="entry name" value="FUCOLECTIN TACHYLECTIN-4 PENTRAXIN-1 DOMAIN-CONTAINING PROTEIN"/>
    <property type="match status" value="1"/>
</dbReference>
<keyword evidence="8" id="KW-0732">Signal</keyword>
<evidence type="ECO:0000256" key="6">
    <source>
        <dbReference type="ARBA" id="ARBA00022837"/>
    </source>
</evidence>
<evidence type="ECO:0000256" key="5">
    <source>
        <dbReference type="ARBA" id="ARBA00022734"/>
    </source>
</evidence>
<feature type="signal peptide" evidence="8">
    <location>
        <begin position="1"/>
        <end position="16"/>
    </location>
</feature>
<dbReference type="GO" id="GO:0001868">
    <property type="term" value="P:regulation of complement activation, lectin pathway"/>
    <property type="evidence" value="ECO:0007669"/>
    <property type="project" value="UniProtKB-ARBA"/>
</dbReference>
<comment type="subunit">
    <text evidence="3">Homotrimer.</text>
</comment>
<proteinExistence type="inferred from homology"/>
<gene>
    <name evidence="10" type="ORF">PECUL_23A044181</name>
</gene>
<keyword evidence="7" id="KW-1015">Disulfide bond</keyword>
<name>A0AAD1S213_PELCU</name>
<organism evidence="10 11">
    <name type="scientific">Pelobates cultripes</name>
    <name type="common">Western spadefoot toad</name>
    <dbReference type="NCBI Taxonomy" id="61616"/>
    <lineage>
        <taxon>Eukaryota</taxon>
        <taxon>Metazoa</taxon>
        <taxon>Chordata</taxon>
        <taxon>Craniata</taxon>
        <taxon>Vertebrata</taxon>
        <taxon>Euteleostomi</taxon>
        <taxon>Amphibia</taxon>
        <taxon>Batrachia</taxon>
        <taxon>Anura</taxon>
        <taxon>Pelobatoidea</taxon>
        <taxon>Pelobatidae</taxon>
        <taxon>Pelobates</taxon>
    </lineage>
</organism>
<dbReference type="EMBL" id="OW240915">
    <property type="protein sequence ID" value="CAH2286170.1"/>
    <property type="molecule type" value="Genomic_DNA"/>
</dbReference>
<reference evidence="10" key="1">
    <citation type="submission" date="2022-03" db="EMBL/GenBank/DDBJ databases">
        <authorList>
            <person name="Alioto T."/>
            <person name="Alioto T."/>
            <person name="Gomez Garrido J."/>
        </authorList>
    </citation>
    <scope>NUCLEOTIDE SEQUENCE</scope>
</reference>
<dbReference type="AlphaFoldDB" id="A0AAD1S213"/>
<dbReference type="SUPFAM" id="SSF49785">
    <property type="entry name" value="Galactose-binding domain-like"/>
    <property type="match status" value="1"/>
</dbReference>
<evidence type="ECO:0000256" key="2">
    <source>
        <dbReference type="ARBA" id="ARBA00010147"/>
    </source>
</evidence>
<protein>
    <recommendedName>
        <fullName evidence="9">Fucolectin tachylectin-4 pentraxin-1 domain-containing protein</fullName>
    </recommendedName>
</protein>
<keyword evidence="4" id="KW-0479">Metal-binding</keyword>
<dbReference type="InterPro" id="IPR008979">
    <property type="entry name" value="Galactose-bd-like_sf"/>
</dbReference>
<dbReference type="Proteomes" id="UP001295444">
    <property type="component" value="Chromosome 04"/>
</dbReference>
<comment type="similarity">
    <text evidence="2">Belongs to the fucolectin family.</text>
</comment>
<evidence type="ECO:0000313" key="10">
    <source>
        <dbReference type="EMBL" id="CAH2286170.1"/>
    </source>
</evidence>
<evidence type="ECO:0000259" key="9">
    <source>
        <dbReference type="SMART" id="SM00607"/>
    </source>
</evidence>
<dbReference type="SMART" id="SM00607">
    <property type="entry name" value="FTP"/>
    <property type="match status" value="1"/>
</dbReference>
<evidence type="ECO:0000313" key="11">
    <source>
        <dbReference type="Proteomes" id="UP001295444"/>
    </source>
</evidence>
<dbReference type="PROSITE" id="PS51257">
    <property type="entry name" value="PROKAR_LIPOPROTEIN"/>
    <property type="match status" value="1"/>
</dbReference>
<dbReference type="GO" id="GO:0042806">
    <property type="term" value="F:fucose binding"/>
    <property type="evidence" value="ECO:0007669"/>
    <property type="project" value="UniProtKB-ARBA"/>
</dbReference>
<evidence type="ECO:0000256" key="3">
    <source>
        <dbReference type="ARBA" id="ARBA00011233"/>
    </source>
</evidence>
<evidence type="ECO:0000256" key="4">
    <source>
        <dbReference type="ARBA" id="ARBA00022723"/>
    </source>
</evidence>
<feature type="chain" id="PRO_5042060942" description="Fucolectin tachylectin-4 pentraxin-1 domain-containing protein" evidence="8">
    <location>
        <begin position="17"/>
        <end position="175"/>
    </location>
</feature>
<dbReference type="InterPro" id="IPR051941">
    <property type="entry name" value="BG_Antigen-Binding_Lectin"/>
</dbReference>
<keyword evidence="6" id="KW-0106">Calcium</keyword>
<sequence>MKCLILLLACASVVWTQSCDPQPGAVNLARSGVASQSSVFPLNPPPDASTAIDGNFETNYYKHPCAHTQNDKDPWWKLDLGKSVNIDSVFITNRQDCCQERLKGAQVKVGNSPDGNNPVCATINDVSKVKIPVCCNGLEGRYVTVTIPGRSEYLSLCEVEVYGRENKKQEPSVCW</sequence>
<dbReference type="InterPro" id="IPR006585">
    <property type="entry name" value="FTP1"/>
</dbReference>